<proteinExistence type="inferred from homology"/>
<dbReference type="GO" id="GO:0005524">
    <property type="term" value="F:ATP binding"/>
    <property type="evidence" value="ECO:0007669"/>
    <property type="project" value="UniProtKB-KW"/>
</dbReference>
<dbReference type="GO" id="GO:0003689">
    <property type="term" value="F:DNA clamp loader activity"/>
    <property type="evidence" value="ECO:0007669"/>
    <property type="project" value="EnsemblFungi"/>
</dbReference>
<dbReference type="EMBL" id="LN736366">
    <property type="protein sequence ID" value="CEP63158.1"/>
    <property type="molecule type" value="Genomic_DNA"/>
</dbReference>
<dbReference type="GO" id="GO:0006272">
    <property type="term" value="P:leading strand elongation"/>
    <property type="evidence" value="ECO:0007669"/>
    <property type="project" value="EnsemblFungi"/>
</dbReference>
<evidence type="ECO:0000256" key="5">
    <source>
        <dbReference type="ARBA" id="ARBA00022840"/>
    </source>
</evidence>
<dbReference type="PANTHER" id="PTHR11669:SF20">
    <property type="entry name" value="REPLICATION FACTOR C SUBUNIT 4"/>
    <property type="match status" value="1"/>
</dbReference>
<protein>
    <recommendedName>
        <fullName evidence="7">Replication factor C subunit 2</fullName>
    </recommendedName>
</protein>
<dbReference type="GO" id="GO:0031390">
    <property type="term" value="C:Ctf18 RFC-like complex"/>
    <property type="evidence" value="ECO:0007669"/>
    <property type="project" value="EnsemblFungi"/>
</dbReference>
<dbReference type="PANTHER" id="PTHR11669">
    <property type="entry name" value="REPLICATION FACTOR C / DNA POLYMERASE III GAMMA-TAU SUBUNIT"/>
    <property type="match status" value="1"/>
</dbReference>
<dbReference type="Pfam" id="PF21960">
    <property type="entry name" value="RCF1-5-like_lid"/>
    <property type="match status" value="1"/>
</dbReference>
<dbReference type="GO" id="GO:0033314">
    <property type="term" value="P:mitotic DNA replication checkpoint signaling"/>
    <property type="evidence" value="ECO:0007669"/>
    <property type="project" value="EnsemblFungi"/>
</dbReference>
<dbReference type="SUPFAM" id="SSF52540">
    <property type="entry name" value="P-loop containing nucleoside triphosphate hydrolases"/>
    <property type="match status" value="1"/>
</dbReference>
<dbReference type="GO" id="GO:0005663">
    <property type="term" value="C:DNA replication factor C complex"/>
    <property type="evidence" value="ECO:0007669"/>
    <property type="project" value="EnsemblFungi"/>
</dbReference>
<evidence type="ECO:0000256" key="8">
    <source>
        <dbReference type="SAM" id="MobiDB-lite"/>
    </source>
</evidence>
<keyword evidence="4" id="KW-0547">Nucleotide-binding</keyword>
<keyword evidence="3" id="KW-0235">DNA replication</keyword>
<dbReference type="Proteomes" id="UP000054304">
    <property type="component" value="Unassembled WGS sequence"/>
</dbReference>
<evidence type="ECO:0000313" key="11">
    <source>
        <dbReference type="Proteomes" id="UP000054304"/>
    </source>
</evidence>
<evidence type="ECO:0000256" key="1">
    <source>
        <dbReference type="ARBA" id="ARBA00004123"/>
    </source>
</evidence>
<reference evidence="10 11" key="1">
    <citation type="submission" date="2014-12" db="EMBL/GenBank/DDBJ databases">
        <authorList>
            <person name="Neuveglise Cecile"/>
        </authorList>
    </citation>
    <scope>NUCLEOTIDE SEQUENCE [LARGE SCALE GENOMIC DNA]</scope>
    <source>
        <strain evidence="10 11">CBS 12615</strain>
    </source>
</reference>
<feature type="region of interest" description="Disordered" evidence="8">
    <location>
        <begin position="1"/>
        <end position="27"/>
    </location>
</feature>
<dbReference type="InterPro" id="IPR047854">
    <property type="entry name" value="RFC_lid"/>
</dbReference>
<dbReference type="Gene3D" id="3.40.50.300">
    <property type="entry name" value="P-loop containing nucleotide triphosphate hydrolases"/>
    <property type="match status" value="1"/>
</dbReference>
<dbReference type="Gene3D" id="1.10.8.60">
    <property type="match status" value="1"/>
</dbReference>
<evidence type="ECO:0000259" key="9">
    <source>
        <dbReference type="SMART" id="SM00382"/>
    </source>
</evidence>
<dbReference type="GO" id="GO:0016887">
    <property type="term" value="F:ATP hydrolysis activity"/>
    <property type="evidence" value="ECO:0007669"/>
    <property type="project" value="InterPro"/>
</dbReference>
<dbReference type="InterPro" id="IPR008921">
    <property type="entry name" value="DNA_pol3_clamp-load_cplx_C"/>
</dbReference>
<name>A0A0C7N5E7_9SACH</name>
<dbReference type="HOGENOM" id="CLU_042324_1_0_1"/>
<evidence type="ECO:0000256" key="3">
    <source>
        <dbReference type="ARBA" id="ARBA00022705"/>
    </source>
</evidence>
<keyword evidence="5" id="KW-0067">ATP-binding</keyword>
<dbReference type="Pfam" id="PF00004">
    <property type="entry name" value="AAA"/>
    <property type="match status" value="1"/>
</dbReference>
<evidence type="ECO:0000256" key="7">
    <source>
        <dbReference type="ARBA" id="ARBA00040745"/>
    </source>
</evidence>
<evidence type="ECO:0000256" key="2">
    <source>
        <dbReference type="ARBA" id="ARBA00005378"/>
    </source>
</evidence>
<dbReference type="InterPro" id="IPR027417">
    <property type="entry name" value="P-loop_NTPase"/>
</dbReference>
<dbReference type="FunFam" id="3.40.50.300:FF:000237">
    <property type="entry name" value="replication factor C subunit 4"/>
    <property type="match status" value="1"/>
</dbReference>
<dbReference type="GO" id="GO:0003677">
    <property type="term" value="F:DNA binding"/>
    <property type="evidence" value="ECO:0007669"/>
    <property type="project" value="InterPro"/>
</dbReference>
<dbReference type="SMART" id="SM00382">
    <property type="entry name" value="AAA"/>
    <property type="match status" value="1"/>
</dbReference>
<feature type="domain" description="AAA+ ATPase" evidence="9">
    <location>
        <begin position="56"/>
        <end position="192"/>
    </location>
</feature>
<dbReference type="GO" id="GO:0003682">
    <property type="term" value="F:chromatin binding"/>
    <property type="evidence" value="ECO:0007669"/>
    <property type="project" value="EnsemblFungi"/>
</dbReference>
<dbReference type="OrthoDB" id="4199794at2759"/>
<gene>
    <name evidence="10" type="ORF">LALA0_S07e03708g</name>
</gene>
<dbReference type="GO" id="GO:1902983">
    <property type="term" value="P:DNA strand elongation involved in mitotic DNA replication"/>
    <property type="evidence" value="ECO:0007669"/>
    <property type="project" value="EnsemblFungi"/>
</dbReference>
<feature type="compositionally biased region" description="Basic and acidic residues" evidence="8">
    <location>
        <begin position="18"/>
        <end position="27"/>
    </location>
</feature>
<dbReference type="NCBIfam" id="NF001679">
    <property type="entry name" value="PRK00440.1"/>
    <property type="match status" value="1"/>
</dbReference>
<dbReference type="GO" id="GO:0031389">
    <property type="term" value="C:Rad17 RFC-like complex"/>
    <property type="evidence" value="ECO:0007669"/>
    <property type="project" value="EnsemblFungi"/>
</dbReference>
<evidence type="ECO:0000256" key="4">
    <source>
        <dbReference type="ARBA" id="ARBA00022741"/>
    </source>
</evidence>
<dbReference type="GO" id="GO:0031391">
    <property type="term" value="C:Elg1 RFC-like complex"/>
    <property type="evidence" value="ECO:0007669"/>
    <property type="project" value="EnsemblFungi"/>
</dbReference>
<dbReference type="GO" id="GO:0070914">
    <property type="term" value="P:UV-damage excision repair"/>
    <property type="evidence" value="ECO:0007669"/>
    <property type="project" value="EnsemblFungi"/>
</dbReference>
<dbReference type="CDD" id="cd18140">
    <property type="entry name" value="HLD_clamp_RFC"/>
    <property type="match status" value="1"/>
</dbReference>
<dbReference type="SUPFAM" id="SSF48019">
    <property type="entry name" value="post-AAA+ oligomerization domain-like"/>
    <property type="match status" value="1"/>
</dbReference>
<dbReference type="AlphaFoldDB" id="A0A0C7N5E7"/>
<dbReference type="FunFam" id="1.20.272.10:FF:000011">
    <property type="entry name" value="Replication factor C subunit 2"/>
    <property type="match status" value="1"/>
</dbReference>
<sequence length="356" mass="39783">MSEGFFNKRQKTASSERPNNEDSKPWIEKYRPKKLEDVTAQDHAVNVLQKTLKSANLPHMLFYGPPGTGKTSTILALTKELYGPELTKSRVLELNASDERGIAIVRDKIKNFARLTVSKPSASDIEKYPCPPYKIIILDEADSMTADAQSALRRTMETFSNVTRFCLICNYVTRIIDPLASRCSKFRFKSLDASNALGRLQHVATQESLNLEDNVLEKIMDVSQGDLRRAIMLLQSSSKIVKHLDPPIVTRLAVDELAGTVPSDLVSNLTSKITSMDFSEIMNYVGELKRSGWSGAAMVNQLHEYYINNDQLTKSFKNEVSWLIFGSDSKLTNGGNEHIQLASLAIGIANLYRKGM</sequence>
<dbReference type="GeneID" id="34686650"/>
<evidence type="ECO:0000313" key="10">
    <source>
        <dbReference type="EMBL" id="CEP63158.1"/>
    </source>
</evidence>
<organism evidence="10 11">
    <name type="scientific">Lachancea lanzarotensis</name>
    <dbReference type="NCBI Taxonomy" id="1245769"/>
    <lineage>
        <taxon>Eukaryota</taxon>
        <taxon>Fungi</taxon>
        <taxon>Dikarya</taxon>
        <taxon>Ascomycota</taxon>
        <taxon>Saccharomycotina</taxon>
        <taxon>Saccharomycetes</taxon>
        <taxon>Saccharomycetales</taxon>
        <taxon>Saccharomycetaceae</taxon>
        <taxon>Lachancea</taxon>
    </lineage>
</organism>
<keyword evidence="6" id="KW-0539">Nucleus</keyword>
<dbReference type="Gene3D" id="1.20.272.10">
    <property type="match status" value="1"/>
</dbReference>
<comment type="similarity">
    <text evidence="2">Belongs to the activator 1 small subunits family.</text>
</comment>
<dbReference type="InterPro" id="IPR003959">
    <property type="entry name" value="ATPase_AAA_core"/>
</dbReference>
<dbReference type="RefSeq" id="XP_022629379.1">
    <property type="nucleotide sequence ID" value="XM_022771475.1"/>
</dbReference>
<dbReference type="GO" id="GO:0007062">
    <property type="term" value="P:sister chromatid cohesion"/>
    <property type="evidence" value="ECO:0007669"/>
    <property type="project" value="EnsemblFungi"/>
</dbReference>
<dbReference type="InterPro" id="IPR003593">
    <property type="entry name" value="AAA+_ATPase"/>
</dbReference>
<accession>A0A0C7N5E7</accession>
<dbReference type="InterPro" id="IPR013748">
    <property type="entry name" value="Rep_factorC_C"/>
</dbReference>
<dbReference type="InterPro" id="IPR050238">
    <property type="entry name" value="DNA_Rep/Repair_Clamp_Loader"/>
</dbReference>
<comment type="subcellular location">
    <subcellularLocation>
        <location evidence="1">Nucleus</location>
    </subcellularLocation>
</comment>
<dbReference type="STRING" id="1245769.A0A0C7N5E7"/>
<evidence type="ECO:0000256" key="6">
    <source>
        <dbReference type="ARBA" id="ARBA00023242"/>
    </source>
</evidence>
<keyword evidence="11" id="KW-1185">Reference proteome</keyword>
<dbReference type="Pfam" id="PF08542">
    <property type="entry name" value="Rep_fac_C"/>
    <property type="match status" value="1"/>
</dbReference>
<dbReference type="CDD" id="cd00009">
    <property type="entry name" value="AAA"/>
    <property type="match status" value="1"/>
</dbReference>